<organism evidence="1">
    <name type="scientific">marine sediment metagenome</name>
    <dbReference type="NCBI Taxonomy" id="412755"/>
    <lineage>
        <taxon>unclassified sequences</taxon>
        <taxon>metagenomes</taxon>
        <taxon>ecological metagenomes</taxon>
    </lineage>
</organism>
<name>X1RYZ6_9ZZZZ</name>
<sequence>ADELKQLAQELLVGSRLRLAVVGRVAEDEPLEELLKL</sequence>
<protein>
    <recommendedName>
        <fullName evidence="2">Peptidase M16 C-terminal domain-containing protein</fullName>
    </recommendedName>
</protein>
<gene>
    <name evidence="1" type="ORF">S12H4_08974</name>
</gene>
<comment type="caution">
    <text evidence="1">The sequence shown here is derived from an EMBL/GenBank/DDBJ whole genome shotgun (WGS) entry which is preliminary data.</text>
</comment>
<accession>X1RYZ6</accession>
<dbReference type="AlphaFoldDB" id="X1RYZ6"/>
<evidence type="ECO:0000313" key="1">
    <source>
        <dbReference type="EMBL" id="GAI68430.1"/>
    </source>
</evidence>
<proteinExistence type="predicted"/>
<evidence type="ECO:0008006" key="2">
    <source>
        <dbReference type="Google" id="ProtNLM"/>
    </source>
</evidence>
<reference evidence="1" key="1">
    <citation type="journal article" date="2014" name="Front. Microbiol.">
        <title>High frequency of phylogenetically diverse reductive dehalogenase-homologous genes in deep subseafloor sedimentary metagenomes.</title>
        <authorList>
            <person name="Kawai M."/>
            <person name="Futagami T."/>
            <person name="Toyoda A."/>
            <person name="Takaki Y."/>
            <person name="Nishi S."/>
            <person name="Hori S."/>
            <person name="Arai W."/>
            <person name="Tsubouchi T."/>
            <person name="Morono Y."/>
            <person name="Uchiyama I."/>
            <person name="Ito T."/>
            <person name="Fujiyama A."/>
            <person name="Inagaki F."/>
            <person name="Takami H."/>
        </authorList>
    </citation>
    <scope>NUCLEOTIDE SEQUENCE</scope>
    <source>
        <strain evidence="1">Expedition CK06-06</strain>
    </source>
</reference>
<dbReference type="EMBL" id="BARW01003554">
    <property type="protein sequence ID" value="GAI68430.1"/>
    <property type="molecule type" value="Genomic_DNA"/>
</dbReference>
<feature type="non-terminal residue" evidence="1">
    <location>
        <position position="1"/>
    </location>
</feature>